<sequence length="98" mass="11033">MSTESEPPSEKPVTAIVDVFVDTTKIEDVVNELCRLDRVEEVYEVTGEFDIATVISSRNIEDFRDFLKNKIMKIPGIKSVVSSIVLTSDKGPRSDRKQ</sequence>
<keyword evidence="3" id="KW-1185">Reference proteome</keyword>
<name>A0A1V0N2V3_9ARCH</name>
<gene>
    <name evidence="2" type="ORF">FAD_0520</name>
</gene>
<dbReference type="KEGG" id="fai:FAD_0520"/>
<accession>A0A1V0N2V3</accession>
<reference evidence="2 3" key="1">
    <citation type="submission" date="2011-10" db="EMBL/GenBank/DDBJ databases">
        <title>Metabolic and evolutionary patterns in the extreme acidophile Ferroplasma acidiphilum.</title>
        <authorList>
            <person name="Golyshina O.V."/>
            <person name="Kozyavkin S.A."/>
            <person name="Tatusov R.L."/>
            <person name="Slesarev A.I."/>
            <person name="Golyshin P.N."/>
        </authorList>
    </citation>
    <scope>NUCLEOTIDE SEQUENCE [LARGE SCALE GENOMIC DNA]</scope>
    <source>
        <strain evidence="3">Y</strain>
    </source>
</reference>
<evidence type="ECO:0000259" key="1">
    <source>
        <dbReference type="Pfam" id="PF01037"/>
    </source>
</evidence>
<dbReference type="AlphaFoldDB" id="A0A1V0N2V3"/>
<organism evidence="2 3">
    <name type="scientific">Ferroplasma acidiphilum</name>
    <dbReference type="NCBI Taxonomy" id="74969"/>
    <lineage>
        <taxon>Archaea</taxon>
        <taxon>Methanobacteriati</taxon>
        <taxon>Thermoplasmatota</taxon>
        <taxon>Thermoplasmata</taxon>
        <taxon>Thermoplasmatales</taxon>
        <taxon>Ferroplasmaceae</taxon>
        <taxon>Ferroplasma</taxon>
    </lineage>
</organism>
<dbReference type="RefSeq" id="WP_081141650.1">
    <property type="nucleotide sequence ID" value="NZ_CP015363.1"/>
</dbReference>
<dbReference type="Proteomes" id="UP000192050">
    <property type="component" value="Chromosome"/>
</dbReference>
<dbReference type="Gene3D" id="3.30.70.920">
    <property type="match status" value="1"/>
</dbReference>
<dbReference type="GeneID" id="84217103"/>
<dbReference type="EMBL" id="CP015363">
    <property type="protein sequence ID" value="ARD84434.1"/>
    <property type="molecule type" value="Genomic_DNA"/>
</dbReference>
<dbReference type="Pfam" id="PF01037">
    <property type="entry name" value="AsnC_trans_reg"/>
    <property type="match status" value="1"/>
</dbReference>
<proteinExistence type="predicted"/>
<feature type="domain" description="Transcription regulator AsnC/Lrp ligand binding" evidence="1">
    <location>
        <begin position="18"/>
        <end position="86"/>
    </location>
</feature>
<dbReference type="SUPFAM" id="SSF54909">
    <property type="entry name" value="Dimeric alpha+beta barrel"/>
    <property type="match status" value="1"/>
</dbReference>
<dbReference type="InterPro" id="IPR019887">
    <property type="entry name" value="Tscrpt_reg_AsnC/Lrp_C"/>
</dbReference>
<dbReference type="InterPro" id="IPR011008">
    <property type="entry name" value="Dimeric_a/b-barrel"/>
</dbReference>
<dbReference type="OrthoDB" id="6995at2157"/>
<dbReference type="STRING" id="74969.FAD_0520"/>
<protein>
    <submittedName>
        <fullName evidence="2">AsnC family transcriptional regulator</fullName>
    </submittedName>
</protein>
<evidence type="ECO:0000313" key="2">
    <source>
        <dbReference type="EMBL" id="ARD84434.1"/>
    </source>
</evidence>
<evidence type="ECO:0000313" key="3">
    <source>
        <dbReference type="Proteomes" id="UP000192050"/>
    </source>
</evidence>